<keyword evidence="3" id="KW-1185">Reference proteome</keyword>
<gene>
    <name evidence="2" type="ORF">IF1G_05395</name>
</gene>
<dbReference type="EMBL" id="SPUK01000007">
    <property type="protein sequence ID" value="TQV95566.1"/>
    <property type="molecule type" value="Genomic_DNA"/>
</dbReference>
<protein>
    <submittedName>
        <fullName evidence="2">Uncharacterized protein</fullName>
    </submittedName>
</protein>
<dbReference type="Proteomes" id="UP000315783">
    <property type="component" value="Unassembled WGS sequence"/>
</dbReference>
<comment type="caution">
    <text evidence="2">The sequence shown here is derived from an EMBL/GenBank/DDBJ whole genome shotgun (WGS) entry which is preliminary data.</text>
</comment>
<reference evidence="2 3" key="1">
    <citation type="journal article" date="2019" name="Appl. Microbiol. Biotechnol.">
        <title>Genome sequence of Isaria javanica and comparative genome analysis insights into family S53 peptidase evolution in fungal entomopathogens.</title>
        <authorList>
            <person name="Lin R."/>
            <person name="Zhang X."/>
            <person name="Xin B."/>
            <person name="Zou M."/>
            <person name="Gao Y."/>
            <person name="Qin F."/>
            <person name="Hu Q."/>
            <person name="Xie B."/>
            <person name="Cheng X."/>
        </authorList>
    </citation>
    <scope>NUCLEOTIDE SEQUENCE [LARGE SCALE GENOMIC DNA]</scope>
    <source>
        <strain evidence="2 3">IJ1G</strain>
    </source>
</reference>
<evidence type="ECO:0000313" key="3">
    <source>
        <dbReference type="Proteomes" id="UP000315783"/>
    </source>
</evidence>
<feature type="compositionally biased region" description="Pro residues" evidence="1">
    <location>
        <begin position="1"/>
        <end position="13"/>
    </location>
</feature>
<evidence type="ECO:0000313" key="2">
    <source>
        <dbReference type="EMBL" id="TQV95566.1"/>
    </source>
</evidence>
<proteinExistence type="predicted"/>
<feature type="region of interest" description="Disordered" evidence="1">
    <location>
        <begin position="1"/>
        <end position="59"/>
    </location>
</feature>
<organism evidence="2 3">
    <name type="scientific">Cordyceps javanica</name>
    <dbReference type="NCBI Taxonomy" id="43265"/>
    <lineage>
        <taxon>Eukaryota</taxon>
        <taxon>Fungi</taxon>
        <taxon>Dikarya</taxon>
        <taxon>Ascomycota</taxon>
        <taxon>Pezizomycotina</taxon>
        <taxon>Sordariomycetes</taxon>
        <taxon>Hypocreomycetidae</taxon>
        <taxon>Hypocreales</taxon>
        <taxon>Cordycipitaceae</taxon>
        <taxon>Cordyceps</taxon>
    </lineage>
</organism>
<dbReference type="AlphaFoldDB" id="A0A545VZT3"/>
<evidence type="ECO:0000256" key="1">
    <source>
        <dbReference type="SAM" id="MobiDB-lite"/>
    </source>
</evidence>
<name>A0A545VZT3_9HYPO</name>
<sequence length="101" mass="11178">MFYVPPSWPPLPLAPRHGSRARLRRGQPISEPPTAREGYTPTDGLYPSTAAAPSTPPQRAGWLAATCSLVCCRHRLPFFILNYGYMALQQPTFFILIASCC</sequence>
<accession>A0A545VZT3</accession>